<evidence type="ECO:0000256" key="6">
    <source>
        <dbReference type="ARBA" id="ARBA00022989"/>
    </source>
</evidence>
<dbReference type="Pfam" id="PF00153">
    <property type="entry name" value="Mito_carr"/>
    <property type="match status" value="3"/>
</dbReference>
<dbReference type="PROSITE" id="PS50920">
    <property type="entry name" value="SOLCAR"/>
    <property type="match status" value="3"/>
</dbReference>
<dbReference type="SUPFAM" id="SSF103506">
    <property type="entry name" value="Mitochondrial carrier"/>
    <property type="match status" value="1"/>
</dbReference>
<evidence type="ECO:0000256" key="8">
    <source>
        <dbReference type="PROSITE-ProRule" id="PRU00282"/>
    </source>
</evidence>
<comment type="subcellular location">
    <subcellularLocation>
        <location evidence="1">Membrane</location>
        <topology evidence="1">Multi-pass membrane protein</topology>
    </subcellularLocation>
</comment>
<keyword evidence="4 8" id="KW-0812">Transmembrane</keyword>
<evidence type="ECO:0000256" key="1">
    <source>
        <dbReference type="ARBA" id="ARBA00004141"/>
    </source>
</evidence>
<feature type="repeat" description="Solcar" evidence="8">
    <location>
        <begin position="456"/>
        <end position="539"/>
    </location>
</feature>
<evidence type="ECO:0000256" key="4">
    <source>
        <dbReference type="ARBA" id="ARBA00022692"/>
    </source>
</evidence>
<feature type="compositionally biased region" description="Polar residues" evidence="9">
    <location>
        <begin position="653"/>
        <end position="664"/>
    </location>
</feature>
<keyword evidence="6" id="KW-1133">Transmembrane helix</keyword>
<dbReference type="Proteomes" id="UP000796880">
    <property type="component" value="Unassembled WGS sequence"/>
</dbReference>
<dbReference type="AlphaFoldDB" id="A0A8K0MJU7"/>
<dbReference type="GO" id="GO:0016020">
    <property type="term" value="C:membrane"/>
    <property type="evidence" value="ECO:0007669"/>
    <property type="project" value="UniProtKB-SubCell"/>
</dbReference>
<dbReference type="InterPro" id="IPR023395">
    <property type="entry name" value="MCP_dom_sf"/>
</dbReference>
<feature type="region of interest" description="Disordered" evidence="9">
    <location>
        <begin position="650"/>
        <end position="689"/>
    </location>
</feature>
<dbReference type="Gene3D" id="1.50.40.10">
    <property type="entry name" value="Mitochondrial carrier domain"/>
    <property type="match status" value="2"/>
</dbReference>
<dbReference type="PANTHER" id="PTHR45667">
    <property type="entry name" value="S-ADENOSYLMETHIONINE MITOCHONDRIAL CARRIER PROTEIN"/>
    <property type="match status" value="1"/>
</dbReference>
<evidence type="ECO:0000256" key="3">
    <source>
        <dbReference type="ARBA" id="ARBA00022448"/>
    </source>
</evidence>
<gene>
    <name evidence="10" type="ORF">FNV43_RR09280</name>
</gene>
<sequence length="689" mass="75970">MAGCNKPLSKDKPLLKYRRNPVQTSSDVASFVCEDNVLTVSDKNDKPCSKRSEPKAPEILSTAQVISAVSKIWDCASRPLACFQSKENLKCNDLSSQEEISLGSLVGEGHVKVPTSAKGNYFCVDLKTADQFSPGQTNLDSVKVIQKISVFETYSKKYTHSSFWRLMQGEEKKPKEFWRGHGIASVEISYELDSIYGWIKQMIPACSRYPLRFIEIKNRNKEYCISVDTIRLPGECIMGDNTSPTNNLTTVSADYNSYVMKLDKSSSFVAVELESNTRPSLNSDYFPRVVQDIKADRSIRTLYTDSYINLLASHGGAFEDSWCIADGNEMFDNKTKEPVNFVTEDDCKKEICSSACGKPQFSLARQEHAVAGALAGVFVSLCLHPVDTVKTVIQSCHGEQKSVCYIGKTIISDRGLTGLYRGIASNIASSAPISAIYTFTYESVKGALLPLFPKEYYSFAHCVAGGCASIATSFVFTPSEHIKQQMQVGSHYNNCWNAMVGIIRKGGVPSLYAGWGAVLCRNVPHSIIKFYTYESLKQLMMSSLQSSNQPSTIQTLVCGGLAGSTAALFTTPFDVVKTRLQTQVPGSMRKYSSVIHALQEIGKNEGLKGLYRGLTPRLVMYMSQGALFFASYEFLKGVFSLEMPQPVNERTRWQQSTEDNPVLQSSYTSPSLGTSSLPSTSAASPRLHA</sequence>
<evidence type="ECO:0000256" key="2">
    <source>
        <dbReference type="ARBA" id="ARBA00006375"/>
    </source>
</evidence>
<evidence type="ECO:0000313" key="10">
    <source>
        <dbReference type="EMBL" id="KAF3448567.1"/>
    </source>
</evidence>
<name>A0A8K0MJU7_9ROSA</name>
<dbReference type="EMBL" id="VOIH02000004">
    <property type="protein sequence ID" value="KAF3448567.1"/>
    <property type="molecule type" value="Genomic_DNA"/>
</dbReference>
<dbReference type="OrthoDB" id="10253709at2759"/>
<accession>A0A8K0MJU7</accession>
<keyword evidence="11" id="KW-1185">Reference proteome</keyword>
<evidence type="ECO:0000256" key="9">
    <source>
        <dbReference type="SAM" id="MobiDB-lite"/>
    </source>
</evidence>
<feature type="compositionally biased region" description="Low complexity" evidence="9">
    <location>
        <begin position="665"/>
        <end position="689"/>
    </location>
</feature>
<dbReference type="FunFam" id="1.50.40.10:FF:000162">
    <property type="entry name" value="Mitochondrial substrate carrier protein-like"/>
    <property type="match status" value="1"/>
</dbReference>
<dbReference type="InterPro" id="IPR018108">
    <property type="entry name" value="MCP_transmembrane"/>
</dbReference>
<evidence type="ECO:0000256" key="7">
    <source>
        <dbReference type="ARBA" id="ARBA00023136"/>
    </source>
</evidence>
<organism evidence="10 11">
    <name type="scientific">Rhamnella rubrinervis</name>
    <dbReference type="NCBI Taxonomy" id="2594499"/>
    <lineage>
        <taxon>Eukaryota</taxon>
        <taxon>Viridiplantae</taxon>
        <taxon>Streptophyta</taxon>
        <taxon>Embryophyta</taxon>
        <taxon>Tracheophyta</taxon>
        <taxon>Spermatophyta</taxon>
        <taxon>Magnoliopsida</taxon>
        <taxon>eudicotyledons</taxon>
        <taxon>Gunneridae</taxon>
        <taxon>Pentapetalae</taxon>
        <taxon>rosids</taxon>
        <taxon>fabids</taxon>
        <taxon>Rosales</taxon>
        <taxon>Rhamnaceae</taxon>
        <taxon>rhamnoid group</taxon>
        <taxon>Rhamneae</taxon>
        <taxon>Rhamnella</taxon>
    </lineage>
</organism>
<feature type="repeat" description="Solcar" evidence="8">
    <location>
        <begin position="550"/>
        <end position="638"/>
    </location>
</feature>
<keyword evidence="3" id="KW-0813">Transport</keyword>
<dbReference type="FunFam" id="1.50.40.10:FF:000080">
    <property type="entry name" value="Mitochondrial substrate carrier protein-like"/>
    <property type="match status" value="1"/>
</dbReference>
<evidence type="ECO:0008006" key="12">
    <source>
        <dbReference type="Google" id="ProtNLM"/>
    </source>
</evidence>
<reference evidence="10" key="1">
    <citation type="submission" date="2020-03" db="EMBL/GenBank/DDBJ databases">
        <title>A high-quality chromosome-level genome assembly of a woody plant with both climbing and erect habits, Rhamnella rubrinervis.</title>
        <authorList>
            <person name="Lu Z."/>
            <person name="Yang Y."/>
            <person name="Zhu X."/>
            <person name="Sun Y."/>
        </authorList>
    </citation>
    <scope>NUCLEOTIDE SEQUENCE</scope>
    <source>
        <strain evidence="10">BYM</strain>
        <tissue evidence="10">Leaf</tissue>
    </source>
</reference>
<protein>
    <recommendedName>
        <fullName evidence="12">Mitochondrial carrier protein</fullName>
    </recommendedName>
</protein>
<feature type="repeat" description="Solcar" evidence="8">
    <location>
        <begin position="363"/>
        <end position="447"/>
    </location>
</feature>
<keyword evidence="5" id="KW-0677">Repeat</keyword>
<evidence type="ECO:0000313" key="11">
    <source>
        <dbReference type="Proteomes" id="UP000796880"/>
    </source>
</evidence>
<keyword evidence="7 8" id="KW-0472">Membrane</keyword>
<comment type="caution">
    <text evidence="10">The sequence shown here is derived from an EMBL/GenBank/DDBJ whole genome shotgun (WGS) entry which is preliminary data.</text>
</comment>
<proteinExistence type="inferred from homology"/>
<evidence type="ECO:0000256" key="5">
    <source>
        <dbReference type="ARBA" id="ARBA00022737"/>
    </source>
</evidence>
<comment type="similarity">
    <text evidence="2">Belongs to the mitochondrial carrier (TC 2.A.29) family.</text>
</comment>